<evidence type="ECO:0000313" key="4">
    <source>
        <dbReference type="EMBL" id="PTC29826.1"/>
    </source>
</evidence>
<evidence type="ECO:0000259" key="1">
    <source>
        <dbReference type="Pfam" id="PF04773"/>
    </source>
</evidence>
<organism evidence="4 6">
    <name type="scientific">Pseudomonas aylmerensis</name>
    <dbReference type="NCBI Taxonomy" id="1869229"/>
    <lineage>
        <taxon>Bacteria</taxon>
        <taxon>Pseudomonadati</taxon>
        <taxon>Pseudomonadota</taxon>
        <taxon>Gammaproteobacteria</taxon>
        <taxon>Pseudomonadales</taxon>
        <taxon>Pseudomonadaceae</taxon>
        <taxon>Pseudomonas</taxon>
    </lineage>
</organism>
<evidence type="ECO:0000259" key="2">
    <source>
        <dbReference type="Pfam" id="PF16220"/>
    </source>
</evidence>
<reference evidence="3 5" key="1">
    <citation type="submission" date="2016-06" db="EMBL/GenBank/DDBJ databases">
        <title>Draft genome sequence of Pseudomonas sp. S1E40, a novel strain antagonistic activity to fungal plant pathogen.</title>
        <authorList>
            <person name="Tambong J.T."/>
            <person name="Tchagang C."/>
            <person name="Xu R."/>
        </authorList>
    </citation>
    <scope>NUCLEOTIDE SEQUENCE [LARGE SCALE GENOMIC DNA]</scope>
    <source>
        <strain evidence="3 5">S1E40</strain>
    </source>
</reference>
<feature type="domain" description="FecR N-terminal" evidence="2">
    <location>
        <begin position="11"/>
        <end position="50"/>
    </location>
</feature>
<evidence type="ECO:0000313" key="5">
    <source>
        <dbReference type="Proteomes" id="UP000095081"/>
    </source>
</evidence>
<proteinExistence type="predicted"/>
<dbReference type="PANTHER" id="PTHR30273:SF2">
    <property type="entry name" value="PROTEIN FECR"/>
    <property type="match status" value="1"/>
</dbReference>
<name>A0A2T4G2C6_9PSED</name>
<comment type="caution">
    <text evidence="4">The sequence shown here is derived from an EMBL/GenBank/DDBJ whole genome shotgun (WGS) entry which is preliminary data.</text>
</comment>
<dbReference type="PIRSF" id="PIRSF018266">
    <property type="entry name" value="FecR"/>
    <property type="match status" value="1"/>
</dbReference>
<feature type="domain" description="FecR protein" evidence="1">
    <location>
        <begin position="122"/>
        <end position="207"/>
    </location>
</feature>
<dbReference type="EMBL" id="MAUE01000033">
    <property type="protein sequence ID" value="OCW23253.1"/>
    <property type="molecule type" value="Genomic_DNA"/>
</dbReference>
<evidence type="ECO:0000313" key="6">
    <source>
        <dbReference type="Proteomes" id="UP000240571"/>
    </source>
</evidence>
<reference evidence="4 6" key="2">
    <citation type="submission" date="2018-03" db="EMBL/GenBank/DDBJ databases">
        <title>Diversity of bacteria associated with corn roots inoculated with woodland soils in Canada, and Description of Pseudomonas aylmerense sp. nov.</title>
        <authorList>
            <person name="Tambong J.T."/>
            <person name="Xu R."/>
            <person name="Tchagang C."/>
        </authorList>
    </citation>
    <scope>NUCLEOTIDE SEQUENCE [LARGE SCALE GENOMIC DNA]</scope>
    <source>
        <strain evidence="4 6">S1E44</strain>
    </source>
</reference>
<dbReference type="InterPro" id="IPR006860">
    <property type="entry name" value="FecR"/>
</dbReference>
<protein>
    <submittedName>
        <fullName evidence="4">FecR family protein</fullName>
    </submittedName>
    <submittedName>
        <fullName evidence="3">Iron dicitrate transport regulator FecR</fullName>
    </submittedName>
</protein>
<dbReference type="Pfam" id="PF16220">
    <property type="entry name" value="DUF4880"/>
    <property type="match status" value="1"/>
</dbReference>
<gene>
    <name evidence="3" type="ORF">BBG20_22485</name>
    <name evidence="4" type="ORF">C9382_11360</name>
</gene>
<dbReference type="Gene3D" id="2.60.120.1440">
    <property type="match status" value="1"/>
</dbReference>
<dbReference type="GO" id="GO:0016989">
    <property type="term" value="F:sigma factor antagonist activity"/>
    <property type="evidence" value="ECO:0007669"/>
    <property type="project" value="TreeGrafter"/>
</dbReference>
<dbReference type="Proteomes" id="UP000240571">
    <property type="component" value="Unassembled WGS sequence"/>
</dbReference>
<dbReference type="RefSeq" id="WP_065907286.1">
    <property type="nucleotide sequence ID" value="NZ_MAUE01000033.1"/>
</dbReference>
<dbReference type="Proteomes" id="UP000095081">
    <property type="component" value="Unassembled WGS sequence"/>
</dbReference>
<accession>A0A2T4G2C6</accession>
<dbReference type="InterPro" id="IPR032623">
    <property type="entry name" value="FecR_N"/>
</dbReference>
<dbReference type="InterPro" id="IPR012373">
    <property type="entry name" value="Ferrdict_sens_TM"/>
</dbReference>
<evidence type="ECO:0000313" key="3">
    <source>
        <dbReference type="EMBL" id="OCW23253.1"/>
    </source>
</evidence>
<dbReference type="EMBL" id="PYWW01000023">
    <property type="protein sequence ID" value="PTC29826.1"/>
    <property type="molecule type" value="Genomic_DNA"/>
</dbReference>
<keyword evidence="5" id="KW-1185">Reference proteome</keyword>
<dbReference type="OrthoDB" id="1099576at2"/>
<dbReference type="PANTHER" id="PTHR30273">
    <property type="entry name" value="PERIPLASMIC SIGNAL SENSOR AND SIGMA FACTOR ACTIVATOR FECR-RELATED"/>
    <property type="match status" value="1"/>
</dbReference>
<sequence>MTQPKVDACTREAVDWLLRLEAAGEDRDLRQAFDAWLHASPEHAAAWQRVGNLLQQPIAALHRVEAHSPGQLRAASHALMTPDTVSRRKVLRGGLALVLFGVSGAALLDRAQPLNGLWADRRTATGERSTFTLADGSRLSLNARSSVDIQFTEQRRVVHLREGQVFVDVAADARRPFVITTAQGEVQALGTQFMVSQEAAGSLTSVQLHSVKVTTQGGHQRRVEAGQAAWFSEEWVRPVPLSAAGRVDWRDGRVDIRDEPLGSLIDALRPYRRGVLRISPQAAALRVYGVYPLDDAEQTLQSLAQTFPLRIRRYGPWLTLIDVQ</sequence>
<dbReference type="Pfam" id="PF04773">
    <property type="entry name" value="FecR"/>
    <property type="match status" value="1"/>
</dbReference>
<dbReference type="AlphaFoldDB" id="A0A2T4G2C6"/>